<dbReference type="KEGG" id="tai:Taci_0974"/>
<sequence>MGIEHRFEVRDLADMERLGRAMAHGLYPGLMVCLDGELGAGKTTLVQAIGRGLGIGFMSSPSFLIVKEYDSEPPLVHVDLYRLEGHQVDHLALWEYLDEGRVVLVEWASRMDRGPYRDRWDMEISMGDHPESRWIKASALSPDALASLEVALASYREGNDLDGGRKVD</sequence>
<evidence type="ECO:0000256" key="5">
    <source>
        <dbReference type="ARBA" id="ARBA00022694"/>
    </source>
</evidence>
<evidence type="ECO:0000256" key="10">
    <source>
        <dbReference type="ARBA" id="ARBA00032441"/>
    </source>
</evidence>
<keyword evidence="12" id="KW-1185">Reference proteome</keyword>
<evidence type="ECO:0000256" key="1">
    <source>
        <dbReference type="ARBA" id="ARBA00004496"/>
    </source>
</evidence>
<dbReference type="EMBL" id="CP001818">
    <property type="protein sequence ID" value="ACZ19206.1"/>
    <property type="molecule type" value="Genomic_DNA"/>
</dbReference>
<evidence type="ECO:0000313" key="11">
    <source>
        <dbReference type="EMBL" id="ACZ19206.1"/>
    </source>
</evidence>
<protein>
    <recommendedName>
        <fullName evidence="3">tRNA threonylcarbamoyladenosine biosynthesis protein TsaE</fullName>
    </recommendedName>
    <alternativeName>
        <fullName evidence="10">t(6)A37 threonylcarbamoyladenosine biosynthesis protein TsaE</fullName>
    </alternativeName>
</protein>
<dbReference type="PATRIC" id="fig|525903.6.peg.971"/>
<name>D1BAA3_THEAS</name>
<reference evidence="11 12" key="1">
    <citation type="journal article" date="2009" name="Stand. Genomic Sci.">
        <title>Complete genome sequence of Thermanaerovibrio acidaminovorans type strain (Su883).</title>
        <authorList>
            <person name="Chovatia M."/>
            <person name="Sikorski J."/>
            <person name="Schroder M."/>
            <person name="Lapidus A."/>
            <person name="Nolan M."/>
            <person name="Tice H."/>
            <person name="Glavina Del Rio T."/>
            <person name="Copeland A."/>
            <person name="Cheng J.F."/>
            <person name="Lucas S."/>
            <person name="Chen F."/>
            <person name="Bruce D."/>
            <person name="Goodwin L."/>
            <person name="Pitluck S."/>
            <person name="Ivanova N."/>
            <person name="Mavromatis K."/>
            <person name="Ovchinnikova G."/>
            <person name="Pati A."/>
            <person name="Chen A."/>
            <person name="Palaniappan K."/>
            <person name="Land M."/>
            <person name="Hauser L."/>
            <person name="Chang Y.J."/>
            <person name="Jeffries C.D."/>
            <person name="Chain P."/>
            <person name="Saunders E."/>
            <person name="Detter J.C."/>
            <person name="Brettin T."/>
            <person name="Rohde M."/>
            <person name="Goker M."/>
            <person name="Spring S."/>
            <person name="Bristow J."/>
            <person name="Markowitz V."/>
            <person name="Hugenholtz P."/>
            <person name="Kyrpides N.C."/>
            <person name="Klenk H.P."/>
            <person name="Eisen J.A."/>
        </authorList>
    </citation>
    <scope>NUCLEOTIDE SEQUENCE [LARGE SCALE GENOMIC DNA]</scope>
    <source>
        <strain evidence="12">ATCC 49978 / DSM 6589 / Su883</strain>
    </source>
</reference>
<dbReference type="PANTHER" id="PTHR33540">
    <property type="entry name" value="TRNA THREONYLCARBAMOYLADENOSINE BIOSYNTHESIS PROTEIN TSAE"/>
    <property type="match status" value="1"/>
</dbReference>
<dbReference type="GO" id="GO:0005524">
    <property type="term" value="F:ATP binding"/>
    <property type="evidence" value="ECO:0007669"/>
    <property type="project" value="UniProtKB-KW"/>
</dbReference>
<dbReference type="HOGENOM" id="CLU_087829_3_0_0"/>
<keyword evidence="5" id="KW-0819">tRNA processing</keyword>
<dbReference type="InterPro" id="IPR027417">
    <property type="entry name" value="P-loop_NTPase"/>
</dbReference>
<dbReference type="GO" id="GO:0002949">
    <property type="term" value="P:tRNA threonylcarbamoyladenosine modification"/>
    <property type="evidence" value="ECO:0007669"/>
    <property type="project" value="InterPro"/>
</dbReference>
<dbReference type="OrthoDB" id="9815896at2"/>
<dbReference type="NCBIfam" id="TIGR00150">
    <property type="entry name" value="T6A_YjeE"/>
    <property type="match status" value="1"/>
</dbReference>
<keyword evidence="4" id="KW-0963">Cytoplasm</keyword>
<dbReference type="PANTHER" id="PTHR33540:SF2">
    <property type="entry name" value="TRNA THREONYLCARBAMOYLADENOSINE BIOSYNTHESIS PROTEIN TSAE"/>
    <property type="match status" value="1"/>
</dbReference>
<dbReference type="Proteomes" id="UP000002030">
    <property type="component" value="Chromosome"/>
</dbReference>
<evidence type="ECO:0000256" key="9">
    <source>
        <dbReference type="ARBA" id="ARBA00022842"/>
    </source>
</evidence>
<evidence type="ECO:0000256" key="3">
    <source>
        <dbReference type="ARBA" id="ARBA00019010"/>
    </source>
</evidence>
<comment type="subcellular location">
    <subcellularLocation>
        <location evidence="1">Cytoplasm</location>
    </subcellularLocation>
</comment>
<dbReference type="AlphaFoldDB" id="D1BAA3"/>
<comment type="similarity">
    <text evidence="2">Belongs to the TsaE family.</text>
</comment>
<evidence type="ECO:0000256" key="2">
    <source>
        <dbReference type="ARBA" id="ARBA00007599"/>
    </source>
</evidence>
<dbReference type="Gene3D" id="3.40.50.300">
    <property type="entry name" value="P-loop containing nucleotide triphosphate hydrolases"/>
    <property type="match status" value="1"/>
</dbReference>
<dbReference type="RefSeq" id="WP_012869721.1">
    <property type="nucleotide sequence ID" value="NC_013522.1"/>
</dbReference>
<keyword evidence="7" id="KW-0547">Nucleotide-binding</keyword>
<dbReference type="SUPFAM" id="SSF52540">
    <property type="entry name" value="P-loop containing nucleoside triphosphate hydrolases"/>
    <property type="match status" value="1"/>
</dbReference>
<evidence type="ECO:0000256" key="6">
    <source>
        <dbReference type="ARBA" id="ARBA00022723"/>
    </source>
</evidence>
<dbReference type="eggNOG" id="COG0802">
    <property type="taxonomic scope" value="Bacteria"/>
</dbReference>
<dbReference type="GO" id="GO:0005737">
    <property type="term" value="C:cytoplasm"/>
    <property type="evidence" value="ECO:0007669"/>
    <property type="project" value="UniProtKB-SubCell"/>
</dbReference>
<keyword evidence="8" id="KW-0067">ATP-binding</keyword>
<dbReference type="EnsemblBacteria" id="ACZ19206">
    <property type="protein sequence ID" value="ACZ19206"/>
    <property type="gene ID" value="Taci_0974"/>
</dbReference>
<gene>
    <name evidence="11" type="ordered locus">Taci_0974</name>
</gene>
<organism evidence="11 12">
    <name type="scientific">Thermanaerovibrio acidaminovorans (strain ATCC 49978 / DSM 6589 / Su883)</name>
    <name type="common">Selenomonas acidaminovorans</name>
    <dbReference type="NCBI Taxonomy" id="525903"/>
    <lineage>
        <taxon>Bacteria</taxon>
        <taxon>Thermotogati</taxon>
        <taxon>Synergistota</taxon>
        <taxon>Synergistia</taxon>
        <taxon>Synergistales</taxon>
        <taxon>Synergistaceae</taxon>
        <taxon>Thermanaerovibrio</taxon>
    </lineage>
</organism>
<accession>D1BAA3</accession>
<dbReference type="STRING" id="525903.Taci_0974"/>
<dbReference type="InterPro" id="IPR003442">
    <property type="entry name" value="T6A_TsaE"/>
</dbReference>
<keyword evidence="9" id="KW-0460">Magnesium</keyword>
<evidence type="ECO:0000256" key="8">
    <source>
        <dbReference type="ARBA" id="ARBA00022840"/>
    </source>
</evidence>
<dbReference type="GO" id="GO:0046872">
    <property type="term" value="F:metal ion binding"/>
    <property type="evidence" value="ECO:0007669"/>
    <property type="project" value="UniProtKB-KW"/>
</dbReference>
<evidence type="ECO:0000256" key="4">
    <source>
        <dbReference type="ARBA" id="ARBA00022490"/>
    </source>
</evidence>
<evidence type="ECO:0000256" key="7">
    <source>
        <dbReference type="ARBA" id="ARBA00022741"/>
    </source>
</evidence>
<proteinExistence type="inferred from homology"/>
<keyword evidence="6" id="KW-0479">Metal-binding</keyword>
<dbReference type="Pfam" id="PF02367">
    <property type="entry name" value="TsaE"/>
    <property type="match status" value="1"/>
</dbReference>
<evidence type="ECO:0000313" key="12">
    <source>
        <dbReference type="Proteomes" id="UP000002030"/>
    </source>
</evidence>